<sequence>METPAGLLDLGASRYISLTTFRRSGEAVSTPVWVARDGDALVVMTTLGSGKAKRIRNDPHVRVAACSASGKVAPGAPRFDASAEVLGSVEAEHQRFGLLRAKYGVQLRLFFVIEHTVQRLRRKPPEEWVVIRLTPRA</sequence>
<organism evidence="3 4">
    <name type="scientific">Motilibacter peucedani</name>
    <dbReference type="NCBI Taxonomy" id="598650"/>
    <lineage>
        <taxon>Bacteria</taxon>
        <taxon>Bacillati</taxon>
        <taxon>Actinomycetota</taxon>
        <taxon>Actinomycetes</taxon>
        <taxon>Motilibacterales</taxon>
        <taxon>Motilibacteraceae</taxon>
        <taxon>Motilibacter</taxon>
    </lineage>
</organism>
<dbReference type="OrthoDB" id="5738083at2"/>
<dbReference type="PANTHER" id="PTHR35176">
    <property type="entry name" value="HEME OXYGENASE HI_0854-RELATED"/>
    <property type="match status" value="1"/>
</dbReference>
<dbReference type="NCBIfam" id="TIGR03666">
    <property type="entry name" value="Rv2061_F420"/>
    <property type="match status" value="1"/>
</dbReference>
<keyword evidence="1" id="KW-0560">Oxidoreductase</keyword>
<evidence type="ECO:0000313" key="4">
    <source>
        <dbReference type="Proteomes" id="UP000281955"/>
    </source>
</evidence>
<dbReference type="Proteomes" id="UP000281955">
    <property type="component" value="Unassembled WGS sequence"/>
</dbReference>
<dbReference type="Gene3D" id="2.30.110.10">
    <property type="entry name" value="Electron Transport, Fmn-binding Protein, Chain A"/>
    <property type="match status" value="1"/>
</dbReference>
<dbReference type="InterPro" id="IPR012349">
    <property type="entry name" value="Split_barrel_FMN-bd"/>
</dbReference>
<dbReference type="Pfam" id="PF01243">
    <property type="entry name" value="PNPOx_N"/>
    <property type="match status" value="1"/>
</dbReference>
<dbReference type="GO" id="GO:0070967">
    <property type="term" value="F:coenzyme F420 binding"/>
    <property type="evidence" value="ECO:0007669"/>
    <property type="project" value="TreeGrafter"/>
</dbReference>
<dbReference type="AlphaFoldDB" id="A0A420XNV1"/>
<comment type="caution">
    <text evidence="3">The sequence shown here is derived from an EMBL/GenBank/DDBJ whole genome shotgun (WGS) entry which is preliminary data.</text>
</comment>
<protein>
    <recommendedName>
        <fullName evidence="2">Pyridoxamine 5'-phosphate oxidase N-terminal domain-containing protein</fullName>
    </recommendedName>
</protein>
<dbReference type="InParanoid" id="A0A420XNV1"/>
<dbReference type="GO" id="GO:0005829">
    <property type="term" value="C:cytosol"/>
    <property type="evidence" value="ECO:0007669"/>
    <property type="project" value="TreeGrafter"/>
</dbReference>
<proteinExistence type="predicted"/>
<dbReference type="InterPro" id="IPR052019">
    <property type="entry name" value="F420H2_bilvrd_red/Heme_oxyg"/>
</dbReference>
<dbReference type="RefSeq" id="WP_121193666.1">
    <property type="nucleotide sequence ID" value="NZ_RBWV01000012.1"/>
</dbReference>
<dbReference type="GO" id="GO:0016627">
    <property type="term" value="F:oxidoreductase activity, acting on the CH-CH group of donors"/>
    <property type="evidence" value="ECO:0007669"/>
    <property type="project" value="TreeGrafter"/>
</dbReference>
<evidence type="ECO:0000256" key="1">
    <source>
        <dbReference type="ARBA" id="ARBA00023002"/>
    </source>
</evidence>
<evidence type="ECO:0000259" key="2">
    <source>
        <dbReference type="Pfam" id="PF01243"/>
    </source>
</evidence>
<reference evidence="3 4" key="1">
    <citation type="submission" date="2018-10" db="EMBL/GenBank/DDBJ databases">
        <title>Genomic Encyclopedia of Archaeal and Bacterial Type Strains, Phase II (KMG-II): from individual species to whole genera.</title>
        <authorList>
            <person name="Goeker M."/>
        </authorList>
    </citation>
    <scope>NUCLEOTIDE SEQUENCE [LARGE SCALE GENOMIC DNA]</scope>
    <source>
        <strain evidence="3 4">RP-AC37</strain>
    </source>
</reference>
<dbReference type="SUPFAM" id="SSF50475">
    <property type="entry name" value="FMN-binding split barrel"/>
    <property type="match status" value="1"/>
</dbReference>
<keyword evidence="4" id="KW-1185">Reference proteome</keyword>
<gene>
    <name evidence="3" type="ORF">CLV35_2358</name>
</gene>
<evidence type="ECO:0000313" key="3">
    <source>
        <dbReference type="EMBL" id="RKS73864.1"/>
    </source>
</evidence>
<feature type="domain" description="Pyridoxamine 5'-phosphate oxidase N-terminal" evidence="2">
    <location>
        <begin position="12"/>
        <end position="132"/>
    </location>
</feature>
<dbReference type="PANTHER" id="PTHR35176:SF11">
    <property type="entry name" value="PYRIDOXAMINE 5'-PHOSPHATE OXIDASE FAMILY PROTEIN"/>
    <property type="match status" value="1"/>
</dbReference>
<dbReference type="InterPro" id="IPR011576">
    <property type="entry name" value="Pyridox_Oxase_N"/>
</dbReference>
<name>A0A420XNV1_9ACTN</name>
<dbReference type="EMBL" id="RBWV01000012">
    <property type="protein sequence ID" value="RKS73864.1"/>
    <property type="molecule type" value="Genomic_DNA"/>
</dbReference>
<accession>A0A420XNV1</accession>
<dbReference type="InterPro" id="IPR019965">
    <property type="entry name" value="PPOX_F420-dep_Rv2061_put"/>
</dbReference>